<dbReference type="KEGG" id="tch:CHITON_0526"/>
<dbReference type="EMBL" id="CP015193">
    <property type="protein sequence ID" value="ASJ16058.1"/>
    <property type="molecule type" value="Genomic_DNA"/>
</dbReference>
<evidence type="ECO:0000313" key="6">
    <source>
        <dbReference type="EMBL" id="ASJ16058.1"/>
    </source>
</evidence>
<dbReference type="Pfam" id="PF00535">
    <property type="entry name" value="Glycos_transf_2"/>
    <property type="match status" value="1"/>
</dbReference>
<dbReference type="OrthoDB" id="46222at2157"/>
<accession>A0A160VR01</accession>
<reference evidence="7" key="2">
    <citation type="submission" date="2016-01" db="EMBL/GenBank/DDBJ databases">
        <authorList>
            <person name="Oliw E.H."/>
        </authorList>
    </citation>
    <scope>NUCLEOTIDE SEQUENCE</scope>
    <source>
        <strain evidence="7">1</strain>
    </source>
</reference>
<keyword evidence="2" id="KW-0328">Glycosyltransferase</keyword>
<dbReference type="Proteomes" id="UP000093069">
    <property type="component" value="Chromosome I"/>
</dbReference>
<protein>
    <submittedName>
        <fullName evidence="7">Glycosyl transferase family 2</fullName>
    </submittedName>
</protein>
<name>A0A160VR01_9EURY</name>
<evidence type="ECO:0000313" key="7">
    <source>
        <dbReference type="EMBL" id="CUX77305.1"/>
    </source>
</evidence>
<evidence type="ECO:0000313" key="9">
    <source>
        <dbReference type="Proteomes" id="UP000250189"/>
    </source>
</evidence>
<dbReference type="RefSeq" id="WP_068576486.1">
    <property type="nucleotide sequence ID" value="NZ_CP015193.1"/>
</dbReference>
<keyword evidence="3 7" id="KW-0808">Transferase</keyword>
<dbReference type="STRING" id="54262.CHITON_0526"/>
<evidence type="ECO:0000256" key="4">
    <source>
        <dbReference type="SAM" id="Phobius"/>
    </source>
</evidence>
<dbReference type="GO" id="GO:0016757">
    <property type="term" value="F:glycosyltransferase activity"/>
    <property type="evidence" value="ECO:0007669"/>
    <property type="project" value="UniProtKB-KW"/>
</dbReference>
<keyword evidence="4" id="KW-0472">Membrane</keyword>
<sequence length="308" mass="36711">MNTQPLVSVIVPTYKRKDKLRRLLESLLESDYPKDKLEIIVVVDADGEDYGDLIKEFPRVRFIFNKEEKFVAESRNVGIRNSHGDYIFVIDDDNIVDRRCISELVKFMENNPRVGIAGPIMYYYKDPHRIWCAGIKRNYYTSLTRFIGRGEIDMGQFSEPLLSEDFPNAFMIRREVIDKIGYFDSKNFPIHYEEADFCRRASIAGYEIYTVPTAKVWHDVPLPEEIKEKARFFHVHNEIRAYYAGRNRVIFHKKYSKRHQLLVFILIFNWIITAYYLMVILFGYNKRFKTKLRLAYYYLRGIVEGLKW</sequence>
<evidence type="ECO:0000256" key="3">
    <source>
        <dbReference type="ARBA" id="ARBA00022679"/>
    </source>
</evidence>
<proteinExistence type="inferred from homology"/>
<evidence type="ECO:0000256" key="1">
    <source>
        <dbReference type="ARBA" id="ARBA00006739"/>
    </source>
</evidence>
<dbReference type="SUPFAM" id="SSF53448">
    <property type="entry name" value="Nucleotide-diphospho-sugar transferases"/>
    <property type="match status" value="1"/>
</dbReference>
<dbReference type="GeneID" id="33321441"/>
<dbReference type="EMBL" id="LN999010">
    <property type="protein sequence ID" value="CUX77305.1"/>
    <property type="molecule type" value="Genomic_DNA"/>
</dbReference>
<reference evidence="6 9" key="3">
    <citation type="submission" date="2016-04" db="EMBL/GenBank/DDBJ databases">
        <title>Complete genome sequence of Thermococcus chitonophagus type strain GC74.</title>
        <authorList>
            <person name="Oger P.M."/>
        </authorList>
    </citation>
    <scope>NUCLEOTIDE SEQUENCE [LARGE SCALE GENOMIC DNA]</scope>
    <source>
        <strain evidence="6 9">GC74</strain>
    </source>
</reference>
<gene>
    <name evidence="6" type="ORF">A3L04_02665</name>
    <name evidence="7" type="ORF">CHITON_0526</name>
</gene>
<evidence type="ECO:0000259" key="5">
    <source>
        <dbReference type="Pfam" id="PF00535"/>
    </source>
</evidence>
<evidence type="ECO:0000256" key="2">
    <source>
        <dbReference type="ARBA" id="ARBA00022676"/>
    </source>
</evidence>
<dbReference type="InterPro" id="IPR029044">
    <property type="entry name" value="Nucleotide-diphossugar_trans"/>
</dbReference>
<dbReference type="Gene3D" id="3.90.550.10">
    <property type="entry name" value="Spore Coat Polysaccharide Biosynthesis Protein SpsA, Chain A"/>
    <property type="match status" value="1"/>
</dbReference>
<feature type="domain" description="Glycosyltransferase 2-like" evidence="5">
    <location>
        <begin position="8"/>
        <end position="180"/>
    </location>
</feature>
<dbReference type="InterPro" id="IPR001173">
    <property type="entry name" value="Glyco_trans_2-like"/>
</dbReference>
<keyword evidence="4" id="KW-0812">Transmembrane</keyword>
<reference evidence="8" key="1">
    <citation type="submission" date="2016-01" db="EMBL/GenBank/DDBJ databases">
        <authorList>
            <person name="Vorgias C.E."/>
        </authorList>
    </citation>
    <scope>NUCLEOTIDE SEQUENCE [LARGE SCALE GENOMIC DNA]</scope>
</reference>
<feature type="transmembrane region" description="Helical" evidence="4">
    <location>
        <begin position="261"/>
        <end position="284"/>
    </location>
</feature>
<dbReference type="PANTHER" id="PTHR43179">
    <property type="entry name" value="RHAMNOSYLTRANSFERASE WBBL"/>
    <property type="match status" value="1"/>
</dbReference>
<evidence type="ECO:0000313" key="8">
    <source>
        <dbReference type="Proteomes" id="UP000093069"/>
    </source>
</evidence>
<keyword evidence="4" id="KW-1133">Transmembrane helix</keyword>
<dbReference type="AlphaFoldDB" id="A0A160VR01"/>
<dbReference type="PANTHER" id="PTHR43179:SF12">
    <property type="entry name" value="GALACTOFURANOSYLTRANSFERASE GLFT2"/>
    <property type="match status" value="1"/>
</dbReference>
<organism evidence="7 8">
    <name type="scientific">Thermococcus chitonophagus</name>
    <dbReference type="NCBI Taxonomy" id="54262"/>
    <lineage>
        <taxon>Archaea</taxon>
        <taxon>Methanobacteriati</taxon>
        <taxon>Methanobacteriota</taxon>
        <taxon>Thermococci</taxon>
        <taxon>Thermococcales</taxon>
        <taxon>Thermococcaceae</taxon>
        <taxon>Thermococcus</taxon>
    </lineage>
</organism>
<comment type="similarity">
    <text evidence="1">Belongs to the glycosyltransferase 2 family.</text>
</comment>
<keyword evidence="9" id="KW-1185">Reference proteome</keyword>
<dbReference type="Proteomes" id="UP000250189">
    <property type="component" value="Chromosome"/>
</dbReference>